<keyword evidence="3" id="KW-1185">Reference proteome</keyword>
<evidence type="ECO:0000313" key="2">
    <source>
        <dbReference type="EMBL" id="MCE3052002.1"/>
    </source>
</evidence>
<feature type="compositionally biased region" description="Low complexity" evidence="1">
    <location>
        <begin position="17"/>
        <end position="28"/>
    </location>
</feature>
<dbReference type="Proteomes" id="UP000823775">
    <property type="component" value="Unassembled WGS sequence"/>
</dbReference>
<protein>
    <submittedName>
        <fullName evidence="2">Uncharacterized protein</fullName>
    </submittedName>
</protein>
<feature type="region of interest" description="Disordered" evidence="1">
    <location>
        <begin position="17"/>
        <end position="42"/>
    </location>
</feature>
<evidence type="ECO:0000256" key="1">
    <source>
        <dbReference type="SAM" id="MobiDB-lite"/>
    </source>
</evidence>
<feature type="non-terminal residue" evidence="2">
    <location>
        <position position="136"/>
    </location>
</feature>
<organism evidence="2 3">
    <name type="scientific">Datura stramonium</name>
    <name type="common">Jimsonweed</name>
    <name type="synonym">Common thornapple</name>
    <dbReference type="NCBI Taxonomy" id="4076"/>
    <lineage>
        <taxon>Eukaryota</taxon>
        <taxon>Viridiplantae</taxon>
        <taxon>Streptophyta</taxon>
        <taxon>Embryophyta</taxon>
        <taxon>Tracheophyta</taxon>
        <taxon>Spermatophyta</taxon>
        <taxon>Magnoliopsida</taxon>
        <taxon>eudicotyledons</taxon>
        <taxon>Gunneridae</taxon>
        <taxon>Pentapetalae</taxon>
        <taxon>asterids</taxon>
        <taxon>lamiids</taxon>
        <taxon>Solanales</taxon>
        <taxon>Solanaceae</taxon>
        <taxon>Solanoideae</taxon>
        <taxon>Datureae</taxon>
        <taxon>Datura</taxon>
    </lineage>
</organism>
<accession>A0ABS8WPK2</accession>
<reference evidence="2 3" key="1">
    <citation type="journal article" date="2021" name="BMC Genomics">
        <title>Datura genome reveals duplications of psychoactive alkaloid biosynthetic genes and high mutation rate following tissue culture.</title>
        <authorList>
            <person name="Rajewski A."/>
            <person name="Carter-House D."/>
            <person name="Stajich J."/>
            <person name="Litt A."/>
        </authorList>
    </citation>
    <scope>NUCLEOTIDE SEQUENCE [LARGE SCALE GENOMIC DNA]</scope>
    <source>
        <strain evidence="2">AR-01</strain>
    </source>
</reference>
<dbReference type="EMBL" id="JACEIK010009142">
    <property type="protein sequence ID" value="MCE3052002.1"/>
    <property type="molecule type" value="Genomic_DNA"/>
</dbReference>
<feature type="compositionally biased region" description="Polar residues" evidence="1">
    <location>
        <begin position="29"/>
        <end position="42"/>
    </location>
</feature>
<evidence type="ECO:0000313" key="3">
    <source>
        <dbReference type="Proteomes" id="UP000823775"/>
    </source>
</evidence>
<gene>
    <name evidence="2" type="ORF">HAX54_051399</name>
</gene>
<comment type="caution">
    <text evidence="2">The sequence shown here is derived from an EMBL/GenBank/DDBJ whole genome shotgun (WGS) entry which is preliminary data.</text>
</comment>
<sequence length="136" mass="15061">METSEDRARTNVNQNLKNLGTTLNNGKTPSNYNNSRIQSQAPNLGVGSATEFQLSQVPFNYGLNTNIPGEPSTSCVDGKKSQGIDELSTQLQHFIFTKTQYDQDYPARRASWCTTRPLRRASGCSSVPVRRTVQCT</sequence>
<name>A0ABS8WPK2_DATST</name>
<proteinExistence type="predicted"/>